<keyword evidence="6 11" id="KW-0808">Transferase</keyword>
<comment type="caution">
    <text evidence="15">The sequence shown here is derived from an EMBL/GenBank/DDBJ whole genome shotgun (WGS) entry which is preliminary data.</text>
</comment>
<dbReference type="CDD" id="cd07035">
    <property type="entry name" value="TPP_PYR_POX_like"/>
    <property type="match status" value="1"/>
</dbReference>
<dbReference type="FunFam" id="3.40.50.970:FF:000007">
    <property type="entry name" value="Acetolactate synthase"/>
    <property type="match status" value="1"/>
</dbReference>
<dbReference type="InterPro" id="IPR012846">
    <property type="entry name" value="Acetolactate_synth_lsu"/>
</dbReference>
<dbReference type="EMBL" id="MFIX01000121">
    <property type="protein sequence ID" value="OGG04462.1"/>
    <property type="molecule type" value="Genomic_DNA"/>
</dbReference>
<dbReference type="NCBIfam" id="TIGR00118">
    <property type="entry name" value="acolac_lg"/>
    <property type="match status" value="1"/>
</dbReference>
<comment type="similarity">
    <text evidence="3 11">Belongs to the TPP enzyme family.</text>
</comment>
<keyword evidence="7 11" id="KW-0479">Metal-binding</keyword>
<dbReference type="InterPro" id="IPR045229">
    <property type="entry name" value="TPP_enz"/>
</dbReference>
<dbReference type="SUPFAM" id="SSF52467">
    <property type="entry name" value="DHS-like NAD/FAD-binding domain"/>
    <property type="match status" value="1"/>
</dbReference>
<dbReference type="InterPro" id="IPR011766">
    <property type="entry name" value="TPP_enzyme_TPP-bd"/>
</dbReference>
<evidence type="ECO:0000256" key="8">
    <source>
        <dbReference type="ARBA" id="ARBA00022842"/>
    </source>
</evidence>
<evidence type="ECO:0000256" key="11">
    <source>
        <dbReference type="RuleBase" id="RU003591"/>
    </source>
</evidence>
<name>A0A1F5YX30_9BACT</name>
<organism evidence="15 16">
    <name type="scientific">Candidatus Glassbacteria bacterium RIFCSPLOWO2_12_FULL_58_11</name>
    <dbReference type="NCBI Taxonomy" id="1817867"/>
    <lineage>
        <taxon>Bacteria</taxon>
        <taxon>Candidatus Glassiibacteriota</taxon>
    </lineage>
</organism>
<dbReference type="GO" id="GO:0000287">
    <property type="term" value="F:magnesium ion binding"/>
    <property type="evidence" value="ECO:0007669"/>
    <property type="project" value="UniProtKB-UniRule"/>
</dbReference>
<evidence type="ECO:0000259" key="12">
    <source>
        <dbReference type="Pfam" id="PF00205"/>
    </source>
</evidence>
<dbReference type="Gene3D" id="3.40.50.970">
    <property type="match status" value="2"/>
</dbReference>
<protein>
    <recommendedName>
        <fullName evidence="4 11">Acetolactate synthase</fullName>
        <ecNumber evidence="4 11">2.2.1.6</ecNumber>
    </recommendedName>
</protein>
<dbReference type="GO" id="GO:0030976">
    <property type="term" value="F:thiamine pyrophosphate binding"/>
    <property type="evidence" value="ECO:0007669"/>
    <property type="project" value="UniProtKB-UniRule"/>
</dbReference>
<keyword evidence="8 11" id="KW-0460">Magnesium</keyword>
<evidence type="ECO:0000256" key="7">
    <source>
        <dbReference type="ARBA" id="ARBA00022723"/>
    </source>
</evidence>
<dbReference type="GO" id="GO:0009099">
    <property type="term" value="P:L-valine biosynthetic process"/>
    <property type="evidence" value="ECO:0007669"/>
    <property type="project" value="UniProtKB-UniPathway"/>
</dbReference>
<dbReference type="EC" id="2.2.1.6" evidence="4 11"/>
<reference evidence="15 16" key="1">
    <citation type="journal article" date="2016" name="Nat. Commun.">
        <title>Thousands of microbial genomes shed light on interconnected biogeochemical processes in an aquifer system.</title>
        <authorList>
            <person name="Anantharaman K."/>
            <person name="Brown C.T."/>
            <person name="Hug L.A."/>
            <person name="Sharon I."/>
            <person name="Castelle C.J."/>
            <person name="Probst A.J."/>
            <person name="Thomas B.C."/>
            <person name="Singh A."/>
            <person name="Wilkins M.J."/>
            <person name="Karaoz U."/>
            <person name="Brodie E.L."/>
            <person name="Williams K.H."/>
            <person name="Hubbard S.S."/>
            <person name="Banfield J.F."/>
        </authorList>
    </citation>
    <scope>NUCLEOTIDE SEQUENCE [LARGE SCALE GENOMIC DNA]</scope>
</reference>
<evidence type="ECO:0000256" key="1">
    <source>
        <dbReference type="ARBA" id="ARBA00004974"/>
    </source>
</evidence>
<comment type="cofactor">
    <cofactor evidence="11">
        <name>thiamine diphosphate</name>
        <dbReference type="ChEBI" id="CHEBI:58937"/>
    </cofactor>
    <text evidence="11">Binds 1 thiamine pyrophosphate per subunit.</text>
</comment>
<sequence length="566" mass="61959">MVAEPNIFTKQRLTGSEILVRSLIEEGVEHVFGYPGGVVIPVFDKLYNLSRPKIVLCRHEQGAQHMADGYARASGKVGVCLVTSGPAATNLVTGIATSFMDSIPVVHLTGQVGTTAIGNDAFQEVDIIGITRPITKHSYLVRDVNEITRTIKEAFYIARTGRPGPVLVDLPKDVLLSETEFHYPETVNIPGYKPTENGHIQQIRKAAEVMATAKRPVLYVGGGAIASNAAGELNELAHKTNIPVTTTLLGLGAFPENDPLSLGMLGMHGTWYSNMAVNECDLLIAVGSRFDDRVTGKVDAFAPKAKFIHIDIDPASISKNIKVDYPIVGSCRSVLKDLLPLVQTSDTHDWLEMIGHWKQTHPLKYKKSEKIKPQYVIEAIHEVCGDDTILSSDVGQHQMWLALHYKFIKPRTNVTSGGLGTMGFGFPAAIGAALASPGRKVVAVVGDGGFQMTAQEISTAVGQRLEIIVAIINNGFLGMVRQWQELFFGKRYSHTCLEYTNPDFVKLVEAYGAVGMRVERHDEVVPVLQKAMQVKNLPVFIDFRVDRHENVFPMIPPGKMATDIIE</sequence>
<keyword evidence="9 11" id="KW-0786">Thiamine pyrophosphate</keyword>
<evidence type="ECO:0000256" key="5">
    <source>
        <dbReference type="ARBA" id="ARBA00022605"/>
    </source>
</evidence>
<dbReference type="AlphaFoldDB" id="A0A1F5YX30"/>
<evidence type="ECO:0000256" key="4">
    <source>
        <dbReference type="ARBA" id="ARBA00013145"/>
    </source>
</evidence>
<dbReference type="GO" id="GO:0005948">
    <property type="term" value="C:acetolactate synthase complex"/>
    <property type="evidence" value="ECO:0007669"/>
    <property type="project" value="TreeGrafter"/>
</dbReference>
<dbReference type="Pfam" id="PF02775">
    <property type="entry name" value="TPP_enzyme_C"/>
    <property type="match status" value="1"/>
</dbReference>
<dbReference type="InterPro" id="IPR000399">
    <property type="entry name" value="TPP-bd_CS"/>
</dbReference>
<evidence type="ECO:0000259" key="13">
    <source>
        <dbReference type="Pfam" id="PF02775"/>
    </source>
</evidence>
<dbReference type="Pfam" id="PF00205">
    <property type="entry name" value="TPP_enzyme_M"/>
    <property type="match status" value="1"/>
</dbReference>
<dbReference type="PANTHER" id="PTHR18968:SF13">
    <property type="entry name" value="ACETOLACTATE SYNTHASE CATALYTIC SUBUNIT, MITOCHONDRIAL"/>
    <property type="match status" value="1"/>
</dbReference>
<evidence type="ECO:0000256" key="9">
    <source>
        <dbReference type="ARBA" id="ARBA00023052"/>
    </source>
</evidence>
<dbReference type="FunFam" id="3.40.50.1220:FF:000008">
    <property type="entry name" value="Acetolactate synthase"/>
    <property type="match status" value="1"/>
</dbReference>
<dbReference type="SUPFAM" id="SSF52518">
    <property type="entry name" value="Thiamin diphosphate-binding fold (THDP-binding)"/>
    <property type="match status" value="2"/>
</dbReference>
<feature type="domain" description="Thiamine pyrophosphate enzyme central" evidence="12">
    <location>
        <begin position="203"/>
        <end position="338"/>
    </location>
</feature>
<comment type="pathway">
    <text evidence="1 11">Amino-acid biosynthesis; L-isoleucine biosynthesis; L-isoleucine from 2-oxobutanoate: step 1/4.</text>
</comment>
<dbReference type="Proteomes" id="UP000179129">
    <property type="component" value="Unassembled WGS sequence"/>
</dbReference>
<dbReference type="STRING" id="1817867.A3F83_04440"/>
<keyword evidence="5 11" id="KW-0028">Amino-acid biosynthesis</keyword>
<evidence type="ECO:0000259" key="14">
    <source>
        <dbReference type="Pfam" id="PF02776"/>
    </source>
</evidence>
<dbReference type="GO" id="GO:0003984">
    <property type="term" value="F:acetolactate synthase activity"/>
    <property type="evidence" value="ECO:0007669"/>
    <property type="project" value="UniProtKB-EC"/>
</dbReference>
<dbReference type="PANTHER" id="PTHR18968">
    <property type="entry name" value="THIAMINE PYROPHOSPHATE ENZYMES"/>
    <property type="match status" value="1"/>
</dbReference>
<evidence type="ECO:0000313" key="15">
    <source>
        <dbReference type="EMBL" id="OGG04462.1"/>
    </source>
</evidence>
<feature type="domain" description="Thiamine pyrophosphate enzyme N-terminal TPP-binding" evidence="14">
    <location>
        <begin position="14"/>
        <end position="128"/>
    </location>
</feature>
<accession>A0A1F5YX30</accession>
<comment type="catalytic activity">
    <reaction evidence="11">
        <text>2 pyruvate + H(+) = (2S)-2-acetolactate + CO2</text>
        <dbReference type="Rhea" id="RHEA:25249"/>
        <dbReference type="ChEBI" id="CHEBI:15361"/>
        <dbReference type="ChEBI" id="CHEBI:15378"/>
        <dbReference type="ChEBI" id="CHEBI:16526"/>
        <dbReference type="ChEBI" id="CHEBI:58476"/>
        <dbReference type="EC" id="2.2.1.6"/>
    </reaction>
</comment>
<dbReference type="GO" id="GO:0050660">
    <property type="term" value="F:flavin adenine dinucleotide binding"/>
    <property type="evidence" value="ECO:0007669"/>
    <property type="project" value="InterPro"/>
</dbReference>
<proteinExistence type="inferred from homology"/>
<dbReference type="Gene3D" id="3.40.50.1220">
    <property type="entry name" value="TPP-binding domain"/>
    <property type="match status" value="1"/>
</dbReference>
<evidence type="ECO:0000313" key="16">
    <source>
        <dbReference type="Proteomes" id="UP000179129"/>
    </source>
</evidence>
<dbReference type="InterPro" id="IPR039368">
    <property type="entry name" value="AHAS_TPP"/>
</dbReference>
<dbReference type="InterPro" id="IPR012000">
    <property type="entry name" value="Thiamin_PyroP_enz_cen_dom"/>
</dbReference>
<dbReference type="UniPathway" id="UPA00047">
    <property type="reaction ID" value="UER00055"/>
</dbReference>
<dbReference type="InterPro" id="IPR029061">
    <property type="entry name" value="THDP-binding"/>
</dbReference>
<evidence type="ECO:0000256" key="10">
    <source>
        <dbReference type="ARBA" id="ARBA00023304"/>
    </source>
</evidence>
<evidence type="ECO:0000256" key="2">
    <source>
        <dbReference type="ARBA" id="ARBA00005025"/>
    </source>
</evidence>
<dbReference type="InterPro" id="IPR012001">
    <property type="entry name" value="Thiamin_PyroP_enz_TPP-bd_dom"/>
</dbReference>
<dbReference type="GO" id="GO:0009097">
    <property type="term" value="P:isoleucine biosynthetic process"/>
    <property type="evidence" value="ECO:0007669"/>
    <property type="project" value="UniProtKB-UniPathway"/>
</dbReference>
<dbReference type="UniPathway" id="UPA00049">
    <property type="reaction ID" value="UER00059"/>
</dbReference>
<dbReference type="Pfam" id="PF02776">
    <property type="entry name" value="TPP_enzyme_N"/>
    <property type="match status" value="1"/>
</dbReference>
<dbReference type="PROSITE" id="PS00187">
    <property type="entry name" value="TPP_ENZYMES"/>
    <property type="match status" value="1"/>
</dbReference>
<feature type="domain" description="Thiamine pyrophosphate enzyme TPP-binding" evidence="13">
    <location>
        <begin position="393"/>
        <end position="542"/>
    </location>
</feature>
<evidence type="ECO:0000256" key="6">
    <source>
        <dbReference type="ARBA" id="ARBA00022679"/>
    </source>
</evidence>
<dbReference type="CDD" id="cd02015">
    <property type="entry name" value="TPP_AHAS"/>
    <property type="match status" value="1"/>
</dbReference>
<dbReference type="InterPro" id="IPR029035">
    <property type="entry name" value="DHS-like_NAD/FAD-binding_dom"/>
</dbReference>
<comment type="pathway">
    <text evidence="2 11">Amino-acid biosynthesis; L-valine biosynthesis; L-valine from pyruvate: step 1/4.</text>
</comment>
<evidence type="ECO:0000256" key="3">
    <source>
        <dbReference type="ARBA" id="ARBA00007812"/>
    </source>
</evidence>
<gene>
    <name evidence="15" type="ORF">A3F83_04440</name>
</gene>
<comment type="cofactor">
    <cofactor evidence="11">
        <name>Mg(2+)</name>
        <dbReference type="ChEBI" id="CHEBI:18420"/>
    </cofactor>
    <text evidence="11">Binds 1 Mg(2+) ion per subunit.</text>
</comment>
<keyword evidence="10 11" id="KW-0100">Branched-chain amino acid biosynthesis</keyword>